<organism evidence="2 3">
    <name type="scientific">Musa troglodytarum</name>
    <name type="common">fe'i banana</name>
    <dbReference type="NCBI Taxonomy" id="320322"/>
    <lineage>
        <taxon>Eukaryota</taxon>
        <taxon>Viridiplantae</taxon>
        <taxon>Streptophyta</taxon>
        <taxon>Embryophyta</taxon>
        <taxon>Tracheophyta</taxon>
        <taxon>Spermatophyta</taxon>
        <taxon>Magnoliopsida</taxon>
        <taxon>Liliopsida</taxon>
        <taxon>Zingiberales</taxon>
        <taxon>Musaceae</taxon>
        <taxon>Musa</taxon>
    </lineage>
</organism>
<evidence type="ECO:0000259" key="1">
    <source>
        <dbReference type="Pfam" id="PF13324"/>
    </source>
</evidence>
<dbReference type="OrthoDB" id="41588at2759"/>
<dbReference type="AlphaFoldDB" id="A0A9E7F1P3"/>
<dbReference type="InterPro" id="IPR049317">
    <property type="entry name" value="GCIP-like_N"/>
</dbReference>
<reference evidence="2" key="1">
    <citation type="submission" date="2022-05" db="EMBL/GenBank/DDBJ databases">
        <title>The Musa troglodytarum L. genome provides insights into the mechanism of non-climacteric behaviour and enrichment of carotenoids.</title>
        <authorList>
            <person name="Wang J."/>
        </authorList>
    </citation>
    <scope>NUCLEOTIDE SEQUENCE</scope>
    <source>
        <tissue evidence="2">Leaf</tissue>
    </source>
</reference>
<protein>
    <recommendedName>
        <fullName evidence="1">Cyclin-D1-binding protein 1-like N-terminal domain-containing protein</fullName>
    </recommendedName>
</protein>
<proteinExistence type="predicted"/>
<dbReference type="Proteomes" id="UP001055439">
    <property type="component" value="Chromosome 2"/>
</dbReference>
<evidence type="ECO:0000313" key="3">
    <source>
        <dbReference type="Proteomes" id="UP001055439"/>
    </source>
</evidence>
<keyword evidence="3" id="KW-1185">Reference proteome</keyword>
<dbReference type="PANTHER" id="PTHR15492:SF1">
    <property type="entry name" value="CYCLIN-D1-BINDING PROTEIN 1"/>
    <property type="match status" value="1"/>
</dbReference>
<dbReference type="Pfam" id="PF13324">
    <property type="entry name" value="GCIP_N"/>
    <property type="match status" value="1"/>
</dbReference>
<dbReference type="EMBL" id="CP097504">
    <property type="protein sequence ID" value="URD88120.1"/>
    <property type="molecule type" value="Genomic_DNA"/>
</dbReference>
<accession>A0A9E7F1P3</accession>
<dbReference type="PANTHER" id="PTHR15492">
    <property type="entry name" value="CYCLIN D1-BINDING PROTEIN 1"/>
    <property type="match status" value="1"/>
</dbReference>
<dbReference type="GO" id="GO:0005634">
    <property type="term" value="C:nucleus"/>
    <property type="evidence" value="ECO:0007669"/>
    <property type="project" value="TreeGrafter"/>
</dbReference>
<feature type="domain" description="Cyclin-D1-binding protein 1-like N-terminal" evidence="1">
    <location>
        <begin position="130"/>
        <end position="226"/>
    </location>
</feature>
<sequence>MEMSISGRRAHLSRLLDAHVRSIEEAPKVRLCPLLMLDLPVSTFLSFSCTVIVTADVGYPGGFIARQGGLVGGHQAGKRVLQTGNYGYNFDFLLFHSAVLFFLFYLDCFSLDSVLSLPRTEPLCKCCYAAGILWNGEAPDIMALEENMGVYCNILHGFLLFCHGSTVGAGPTLHASISASVKQVVECSIVLLREAVCYHGSHDHVKRLSIPQLAGTVWEACDALKKHRNNKLHCSSVSHDSGSSFCEGYPLGNGGT</sequence>
<gene>
    <name evidence="2" type="ORF">MUK42_26679</name>
</gene>
<evidence type="ECO:0000313" key="2">
    <source>
        <dbReference type="EMBL" id="URD88120.1"/>
    </source>
</evidence>
<dbReference type="InterPro" id="IPR026907">
    <property type="entry name" value="GCIP-like"/>
</dbReference>
<name>A0A9E7F1P3_9LILI</name>